<comment type="caution">
    <text evidence="3">The sequence shown here is derived from an EMBL/GenBank/DDBJ whole genome shotgun (WGS) entry which is preliminary data.</text>
</comment>
<dbReference type="EMBL" id="JAUNZN010000005">
    <property type="protein sequence ID" value="KAK4821675.1"/>
    <property type="molecule type" value="Genomic_DNA"/>
</dbReference>
<proteinExistence type="predicted"/>
<evidence type="ECO:0008006" key="5">
    <source>
        <dbReference type="Google" id="ProtNLM"/>
    </source>
</evidence>
<protein>
    <recommendedName>
        <fullName evidence="5">Secreted protein</fullName>
    </recommendedName>
</protein>
<keyword evidence="4" id="KW-1185">Reference proteome</keyword>
<evidence type="ECO:0000256" key="1">
    <source>
        <dbReference type="SAM" id="MobiDB-lite"/>
    </source>
</evidence>
<dbReference type="Proteomes" id="UP001333110">
    <property type="component" value="Unassembled WGS sequence"/>
</dbReference>
<keyword evidence="2" id="KW-0732">Signal</keyword>
<evidence type="ECO:0000256" key="2">
    <source>
        <dbReference type="SAM" id="SignalP"/>
    </source>
</evidence>
<sequence>MMEEGGRTMEGWTVLLLLLVATATNEDDLDLDGNVVAKMMVGFVRMMNLTVVTVCLPTPRHVHASAGGAAEAGPLGHQTGSTASETLGSEKLLDHDQL</sequence>
<organism evidence="3 4">
    <name type="scientific">Mycteria americana</name>
    <name type="common">Wood stork</name>
    <dbReference type="NCBI Taxonomy" id="33587"/>
    <lineage>
        <taxon>Eukaryota</taxon>
        <taxon>Metazoa</taxon>
        <taxon>Chordata</taxon>
        <taxon>Craniata</taxon>
        <taxon>Vertebrata</taxon>
        <taxon>Euteleostomi</taxon>
        <taxon>Archelosauria</taxon>
        <taxon>Archosauria</taxon>
        <taxon>Dinosauria</taxon>
        <taxon>Saurischia</taxon>
        <taxon>Theropoda</taxon>
        <taxon>Coelurosauria</taxon>
        <taxon>Aves</taxon>
        <taxon>Neognathae</taxon>
        <taxon>Neoaves</taxon>
        <taxon>Aequornithes</taxon>
        <taxon>Ciconiiformes</taxon>
        <taxon>Ciconiidae</taxon>
        <taxon>Mycteria</taxon>
    </lineage>
</organism>
<feature type="chain" id="PRO_5042929898" description="Secreted protein" evidence="2">
    <location>
        <begin position="25"/>
        <end position="98"/>
    </location>
</feature>
<evidence type="ECO:0000313" key="4">
    <source>
        <dbReference type="Proteomes" id="UP001333110"/>
    </source>
</evidence>
<name>A0AAN7RYR4_MYCAM</name>
<feature type="compositionally biased region" description="Polar residues" evidence="1">
    <location>
        <begin position="78"/>
        <end position="87"/>
    </location>
</feature>
<feature type="signal peptide" evidence="2">
    <location>
        <begin position="1"/>
        <end position="24"/>
    </location>
</feature>
<gene>
    <name evidence="3" type="ORF">QYF61_027377</name>
</gene>
<evidence type="ECO:0000313" key="3">
    <source>
        <dbReference type="EMBL" id="KAK4821675.1"/>
    </source>
</evidence>
<reference evidence="3 4" key="1">
    <citation type="journal article" date="2023" name="J. Hered.">
        <title>Chromosome-level genome of the wood stork (Mycteria americana) provides insight into avian chromosome evolution.</title>
        <authorList>
            <person name="Flamio R. Jr."/>
            <person name="Ramstad K.M."/>
        </authorList>
    </citation>
    <scope>NUCLEOTIDE SEQUENCE [LARGE SCALE GENOMIC DNA]</scope>
    <source>
        <strain evidence="3">JAX WOST 10</strain>
    </source>
</reference>
<feature type="region of interest" description="Disordered" evidence="1">
    <location>
        <begin position="63"/>
        <end position="98"/>
    </location>
</feature>
<dbReference type="AlphaFoldDB" id="A0AAN7RYR4"/>
<accession>A0AAN7RYR4</accession>